<dbReference type="AlphaFoldDB" id="A0AAV3A107"/>
<evidence type="ECO:0000313" key="2">
    <source>
        <dbReference type="Proteomes" id="UP001181693"/>
    </source>
</evidence>
<dbReference type="Proteomes" id="UP001181693">
    <property type="component" value="Unassembled WGS sequence"/>
</dbReference>
<sequence length="79" mass="9192">MKENTLRCRKSIRKIKSNAVCHGSEATTKTAVSRNKNSEKLEKHVDTFDELNIRQKSGRIKFNSSYFFLKFFCITLSDD</sequence>
<reference evidence="1" key="1">
    <citation type="thesis" date="2020" institute="ProQuest LLC" country="789 East Eisenhower Parkway, Ann Arbor, MI, USA">
        <title>Comparative Genomics and Chromosome Evolution.</title>
        <authorList>
            <person name="Mudd A.B."/>
        </authorList>
    </citation>
    <scope>NUCLEOTIDE SEQUENCE</scope>
    <source>
        <strain evidence="1">1538</strain>
        <tissue evidence="1">Blood</tissue>
    </source>
</reference>
<keyword evidence="2" id="KW-1185">Reference proteome</keyword>
<accession>A0AAV3A107</accession>
<organism evidence="1 2">
    <name type="scientific">Pyxicephalus adspersus</name>
    <name type="common">African bullfrog</name>
    <dbReference type="NCBI Taxonomy" id="30357"/>
    <lineage>
        <taxon>Eukaryota</taxon>
        <taxon>Metazoa</taxon>
        <taxon>Chordata</taxon>
        <taxon>Craniata</taxon>
        <taxon>Vertebrata</taxon>
        <taxon>Euteleostomi</taxon>
        <taxon>Amphibia</taxon>
        <taxon>Batrachia</taxon>
        <taxon>Anura</taxon>
        <taxon>Neobatrachia</taxon>
        <taxon>Ranoidea</taxon>
        <taxon>Pyxicephalidae</taxon>
        <taxon>Pyxicephalinae</taxon>
        <taxon>Pyxicephalus</taxon>
    </lineage>
</organism>
<protein>
    <submittedName>
        <fullName evidence="1">Uncharacterized protein</fullName>
    </submittedName>
</protein>
<evidence type="ECO:0000313" key="1">
    <source>
        <dbReference type="EMBL" id="DBA20052.1"/>
    </source>
</evidence>
<gene>
    <name evidence="1" type="ORF">GDO54_015793</name>
</gene>
<proteinExistence type="predicted"/>
<name>A0AAV3A107_PYXAD</name>
<comment type="caution">
    <text evidence="1">The sequence shown here is derived from an EMBL/GenBank/DDBJ whole genome shotgun (WGS) entry which is preliminary data.</text>
</comment>
<dbReference type="EMBL" id="DYDO01000008">
    <property type="protein sequence ID" value="DBA20052.1"/>
    <property type="molecule type" value="Genomic_DNA"/>
</dbReference>